<protein>
    <submittedName>
        <fullName evidence="1">Uncharacterized protein</fullName>
    </submittedName>
</protein>
<name>A0A1Q9A1K0_9HYPH</name>
<accession>A0A1Q9A1K0</accession>
<dbReference type="AlphaFoldDB" id="A0A1Q9A1K0"/>
<comment type="caution">
    <text evidence="1">The sequence shown here is derived from an EMBL/GenBank/DDBJ whole genome shotgun (WGS) entry which is preliminary data.</text>
</comment>
<evidence type="ECO:0000313" key="2">
    <source>
        <dbReference type="Proteomes" id="UP000185598"/>
    </source>
</evidence>
<organism evidence="1 2">
    <name type="scientific">Allorhizobium taibaishanense</name>
    <dbReference type="NCBI Taxonomy" id="887144"/>
    <lineage>
        <taxon>Bacteria</taxon>
        <taxon>Pseudomonadati</taxon>
        <taxon>Pseudomonadota</taxon>
        <taxon>Alphaproteobacteria</taxon>
        <taxon>Hyphomicrobiales</taxon>
        <taxon>Rhizobiaceae</taxon>
        <taxon>Rhizobium/Agrobacterium group</taxon>
        <taxon>Allorhizobium</taxon>
    </lineage>
</organism>
<evidence type="ECO:0000313" key="1">
    <source>
        <dbReference type="EMBL" id="OLP48419.1"/>
    </source>
</evidence>
<keyword evidence="2" id="KW-1185">Reference proteome</keyword>
<proteinExistence type="predicted"/>
<sequence>MPDRRRRRRTAPAITLTVKIATAIVTIPVVVDLEGYRGDAELPVVIGVDVDPPTGILGLQVAAGDPAAIARIADVTPVGGGEAAENLDRIASWHDQDRRVLRTGPSPQVDIGRCEGLSRLRGGG</sequence>
<dbReference type="Proteomes" id="UP000185598">
    <property type="component" value="Unassembled WGS sequence"/>
</dbReference>
<reference evidence="1 2" key="1">
    <citation type="submission" date="2016-09" db="EMBL/GenBank/DDBJ databases">
        <title>Rhizobium oryziradicis sp. nov., isolated from the root of rice.</title>
        <authorList>
            <person name="Zhao J."/>
            <person name="Zhang X."/>
        </authorList>
    </citation>
    <scope>NUCLEOTIDE SEQUENCE [LARGE SCALE GENOMIC DNA]</scope>
    <source>
        <strain evidence="1 2">14971</strain>
    </source>
</reference>
<gene>
    <name evidence="1" type="ORF">BJF91_00130</name>
</gene>
<dbReference type="EMBL" id="MKIN01000023">
    <property type="protein sequence ID" value="OLP48419.1"/>
    <property type="molecule type" value="Genomic_DNA"/>
</dbReference>